<keyword evidence="5" id="KW-1185">Reference proteome</keyword>
<dbReference type="PANTHER" id="PTHR43364">
    <property type="entry name" value="NADH-SPECIFIC METHYLGLYOXAL REDUCTASE-RELATED"/>
    <property type="match status" value="1"/>
</dbReference>
<dbReference type="InterPro" id="IPR023210">
    <property type="entry name" value="NADP_OxRdtase_dom"/>
</dbReference>
<dbReference type="Proteomes" id="UP000241167">
    <property type="component" value="Unassembled WGS sequence"/>
</dbReference>
<sequence length="369" mass="39418">MNLTNYRTLGRSGLVVSPLALGTMTFGAGRWGADAATSRAIFDAYVEAGGNFVDTADVYSGGESEAMLGRFIADRGNRDRMVVATKAGFPRSQGTPLAGGNSARNIRDGIEGSLKRLGTDFIDFYWTHVWDRTTPPEEVLRALTDAVRRGDILYYGFSNAPAWYAAQIATLARAHGLPEPIGLQYSYSLLDRGAELDVLPAGQALGMGLVAWSPLGAGMLTGKYGREKLADAGPAGSLPDRVGDTAADGSDGRLNGDNPFGGMLFTEANFHVVDVLRGVAGEIGRPMAQVALAWLMARPGVSSVLIGASRVAQLEQNIASLDIRFTEAQQQQLEAAGALPLLSPYFIFDLPRDRIFGGQSVEPWGMRER</sequence>
<dbReference type="GO" id="GO:0016491">
    <property type="term" value="F:oxidoreductase activity"/>
    <property type="evidence" value="ECO:0007669"/>
    <property type="project" value="UniProtKB-KW"/>
</dbReference>
<dbReference type="PANTHER" id="PTHR43364:SF4">
    <property type="entry name" value="NAD(P)-LINKED OXIDOREDUCTASE SUPERFAMILY PROTEIN"/>
    <property type="match status" value="1"/>
</dbReference>
<name>A0A2P7QZK2_9SPHN</name>
<keyword evidence="1" id="KW-0560">Oxidoreductase</keyword>
<dbReference type="AlphaFoldDB" id="A0A2P7QZK2"/>
<dbReference type="CDD" id="cd19080">
    <property type="entry name" value="AKR_AKR9A_9B"/>
    <property type="match status" value="1"/>
</dbReference>
<evidence type="ECO:0000313" key="5">
    <source>
        <dbReference type="Proteomes" id="UP000241167"/>
    </source>
</evidence>
<protein>
    <submittedName>
        <fullName evidence="4">Aldo/keto reductase</fullName>
    </submittedName>
</protein>
<evidence type="ECO:0000256" key="2">
    <source>
        <dbReference type="SAM" id="MobiDB-lite"/>
    </source>
</evidence>
<dbReference type="RefSeq" id="WP_106511414.1">
    <property type="nucleotide sequence ID" value="NZ_PXYI01000001.1"/>
</dbReference>
<dbReference type="Gene3D" id="3.20.20.100">
    <property type="entry name" value="NADP-dependent oxidoreductase domain"/>
    <property type="match status" value="1"/>
</dbReference>
<reference evidence="4 5" key="1">
    <citation type="submission" date="2018-03" db="EMBL/GenBank/DDBJ databases">
        <title>The draft genome of Sphingosinicella sp. GL-C-18.</title>
        <authorList>
            <person name="Liu L."/>
            <person name="Li L."/>
            <person name="Liang L."/>
            <person name="Zhang X."/>
            <person name="Wang T."/>
        </authorList>
    </citation>
    <scope>NUCLEOTIDE SEQUENCE [LARGE SCALE GENOMIC DNA]</scope>
    <source>
        <strain evidence="4 5">GL-C-18</strain>
    </source>
</reference>
<dbReference type="Pfam" id="PF00248">
    <property type="entry name" value="Aldo_ket_red"/>
    <property type="match status" value="1"/>
</dbReference>
<evidence type="ECO:0000259" key="3">
    <source>
        <dbReference type="Pfam" id="PF00248"/>
    </source>
</evidence>
<comment type="caution">
    <text evidence="4">The sequence shown here is derived from an EMBL/GenBank/DDBJ whole genome shotgun (WGS) entry which is preliminary data.</text>
</comment>
<organism evidence="4 5">
    <name type="scientific">Allosphingosinicella deserti</name>
    <dbReference type="NCBI Taxonomy" id="2116704"/>
    <lineage>
        <taxon>Bacteria</taxon>
        <taxon>Pseudomonadati</taxon>
        <taxon>Pseudomonadota</taxon>
        <taxon>Alphaproteobacteria</taxon>
        <taxon>Sphingomonadales</taxon>
        <taxon>Sphingomonadaceae</taxon>
        <taxon>Allosphingosinicella</taxon>
    </lineage>
</organism>
<evidence type="ECO:0000313" key="4">
    <source>
        <dbReference type="EMBL" id="PSJ43394.1"/>
    </source>
</evidence>
<dbReference type="SUPFAM" id="SSF51430">
    <property type="entry name" value="NAD(P)-linked oxidoreductase"/>
    <property type="match status" value="1"/>
</dbReference>
<feature type="region of interest" description="Disordered" evidence="2">
    <location>
        <begin position="232"/>
        <end position="251"/>
    </location>
</feature>
<proteinExistence type="predicted"/>
<evidence type="ECO:0000256" key="1">
    <source>
        <dbReference type="ARBA" id="ARBA00023002"/>
    </source>
</evidence>
<feature type="domain" description="NADP-dependent oxidoreductase" evidence="3">
    <location>
        <begin position="18"/>
        <end position="336"/>
    </location>
</feature>
<dbReference type="GO" id="GO:0005829">
    <property type="term" value="C:cytosol"/>
    <property type="evidence" value="ECO:0007669"/>
    <property type="project" value="UniProtKB-ARBA"/>
</dbReference>
<dbReference type="OrthoDB" id="7181835at2"/>
<dbReference type="EMBL" id="PXYI01000001">
    <property type="protein sequence ID" value="PSJ43394.1"/>
    <property type="molecule type" value="Genomic_DNA"/>
</dbReference>
<dbReference type="InterPro" id="IPR036812">
    <property type="entry name" value="NAD(P)_OxRdtase_dom_sf"/>
</dbReference>
<dbReference type="FunFam" id="3.20.20.100:FF:000004">
    <property type="entry name" value="Oxidoreductase, aldo/keto reductase"/>
    <property type="match status" value="1"/>
</dbReference>
<gene>
    <name evidence="4" type="ORF">C7I55_03265</name>
</gene>
<accession>A0A2P7QZK2</accession>
<dbReference type="InterPro" id="IPR050523">
    <property type="entry name" value="AKR_Detox_Biosynth"/>
</dbReference>